<keyword evidence="3" id="KW-1185">Reference proteome</keyword>
<evidence type="ECO:0000313" key="2">
    <source>
        <dbReference type="EMBL" id="PSB31588.1"/>
    </source>
</evidence>
<comment type="caution">
    <text evidence="2">The sequence shown here is derived from an EMBL/GenBank/DDBJ whole genome shotgun (WGS) entry which is preliminary data.</text>
</comment>
<dbReference type="Proteomes" id="UP000239576">
    <property type="component" value="Unassembled WGS sequence"/>
</dbReference>
<feature type="compositionally biased region" description="Basic and acidic residues" evidence="1">
    <location>
        <begin position="151"/>
        <end position="161"/>
    </location>
</feature>
<name>A0A2T1EFV1_9CYAN</name>
<reference evidence="3" key="1">
    <citation type="submission" date="2018-02" db="EMBL/GenBank/DDBJ databases">
        <authorList>
            <person name="Moore K."/>
            <person name="Momper L."/>
        </authorList>
    </citation>
    <scope>NUCLEOTIDE SEQUENCE [LARGE SCALE GENOMIC DNA]</scope>
    <source>
        <strain evidence="3">ULC18</strain>
    </source>
</reference>
<reference evidence="2 3" key="2">
    <citation type="submission" date="2018-03" db="EMBL/GenBank/DDBJ databases">
        <title>The ancient ancestry and fast evolution of plastids.</title>
        <authorList>
            <person name="Moore K.R."/>
            <person name="Magnabosco C."/>
            <person name="Momper L."/>
            <person name="Gold D.A."/>
            <person name="Bosak T."/>
            <person name="Fournier G.P."/>
        </authorList>
    </citation>
    <scope>NUCLEOTIDE SEQUENCE [LARGE SCALE GENOMIC DNA]</scope>
    <source>
        <strain evidence="2 3">ULC18</strain>
    </source>
</reference>
<dbReference type="EMBL" id="PVWK01000034">
    <property type="protein sequence ID" value="PSB31588.1"/>
    <property type="molecule type" value="Genomic_DNA"/>
</dbReference>
<evidence type="ECO:0000256" key="1">
    <source>
        <dbReference type="SAM" id="MobiDB-lite"/>
    </source>
</evidence>
<sequence length="336" mass="36852">MVATPEKEALTLTAVSIAQLSARKSQQAVRGIFGSKNQIVGDKSMQVQRTNGEAFYALLTDVFGWQQFCSERHIPHDAAALSLIDQAGLELEISDDFRQETLSKLDVTHCAPALMYTPQREEGVWARLREIAPDLYEATCPATTKRMVQRTADEKAQKQERYANSPKPQAESKFVPAPNTAETQDIIAFRNRLTASKLRTWKTIVSVLEPFDTDKLGRIGDFIAKFQHHGYEVDDRTLREVGGLTAEMQSRLGRLRAIYEADLESASALLIPALEAALEVGSLSFPGLNAELLLSGAVGNFIVSHGETPVLTVWDGVMQANLLPASVMAVLIAQAA</sequence>
<protein>
    <submittedName>
        <fullName evidence="2">Uncharacterized protein</fullName>
    </submittedName>
</protein>
<dbReference type="RefSeq" id="WP_106255620.1">
    <property type="nucleotide sequence ID" value="NZ_CAWNSW010000029.1"/>
</dbReference>
<gene>
    <name evidence="2" type="ORF">C7B82_07120</name>
</gene>
<proteinExistence type="predicted"/>
<organism evidence="2 3">
    <name type="scientific">Stenomitos frigidus ULC18</name>
    <dbReference type="NCBI Taxonomy" id="2107698"/>
    <lineage>
        <taxon>Bacteria</taxon>
        <taxon>Bacillati</taxon>
        <taxon>Cyanobacteriota</taxon>
        <taxon>Cyanophyceae</taxon>
        <taxon>Leptolyngbyales</taxon>
        <taxon>Leptolyngbyaceae</taxon>
        <taxon>Stenomitos</taxon>
    </lineage>
</organism>
<dbReference type="AlphaFoldDB" id="A0A2T1EFV1"/>
<evidence type="ECO:0000313" key="3">
    <source>
        <dbReference type="Proteomes" id="UP000239576"/>
    </source>
</evidence>
<feature type="region of interest" description="Disordered" evidence="1">
    <location>
        <begin position="149"/>
        <end position="177"/>
    </location>
</feature>
<accession>A0A2T1EFV1</accession>